<feature type="domain" description="N-acetyltransferase" evidence="1">
    <location>
        <begin position="15"/>
        <end position="165"/>
    </location>
</feature>
<comment type="caution">
    <text evidence="2">The sequence shown here is derived from an EMBL/GenBank/DDBJ whole genome shotgun (WGS) entry which is preliminary data.</text>
</comment>
<dbReference type="AlphaFoldDB" id="A0AA42BMD6"/>
<dbReference type="EC" id="2.3.1.-" evidence="2"/>
<protein>
    <submittedName>
        <fullName evidence="2">GNAT family N-acetyltransferase</fullName>
        <ecNumber evidence="2">2.3.1.-</ecNumber>
    </submittedName>
</protein>
<dbReference type="Pfam" id="PF13673">
    <property type="entry name" value="Acetyltransf_10"/>
    <property type="match status" value="1"/>
</dbReference>
<dbReference type="InterPro" id="IPR000182">
    <property type="entry name" value="GNAT_dom"/>
</dbReference>
<evidence type="ECO:0000313" key="2">
    <source>
        <dbReference type="EMBL" id="MCP3429700.1"/>
    </source>
</evidence>
<dbReference type="Gene3D" id="3.40.630.30">
    <property type="match status" value="1"/>
</dbReference>
<dbReference type="CDD" id="cd04301">
    <property type="entry name" value="NAT_SF"/>
    <property type="match status" value="1"/>
</dbReference>
<keyword evidence="2" id="KW-0808">Transferase</keyword>
<accession>A0AA42BMD6</accession>
<evidence type="ECO:0000313" key="3">
    <source>
        <dbReference type="Proteomes" id="UP001165413"/>
    </source>
</evidence>
<gene>
    <name evidence="2" type="ORF">NLF92_12205</name>
</gene>
<name>A0AA42BMD6_9ALTE</name>
<dbReference type="PROSITE" id="PS51186">
    <property type="entry name" value="GNAT"/>
    <property type="match status" value="1"/>
</dbReference>
<dbReference type="GO" id="GO:0016747">
    <property type="term" value="F:acyltransferase activity, transferring groups other than amino-acyl groups"/>
    <property type="evidence" value="ECO:0007669"/>
    <property type="project" value="InterPro"/>
</dbReference>
<dbReference type="InterPro" id="IPR016181">
    <property type="entry name" value="Acyl_CoA_acyltransferase"/>
</dbReference>
<dbReference type="SUPFAM" id="SSF55729">
    <property type="entry name" value="Acyl-CoA N-acyltransferases (Nat)"/>
    <property type="match status" value="1"/>
</dbReference>
<dbReference type="EMBL" id="JANATA010000031">
    <property type="protein sequence ID" value="MCP3429700.1"/>
    <property type="molecule type" value="Genomic_DNA"/>
</dbReference>
<proteinExistence type="predicted"/>
<dbReference type="Proteomes" id="UP001165413">
    <property type="component" value="Unassembled WGS sequence"/>
</dbReference>
<evidence type="ECO:0000259" key="1">
    <source>
        <dbReference type="PROSITE" id="PS51186"/>
    </source>
</evidence>
<keyword evidence="2" id="KW-0012">Acyltransferase</keyword>
<organism evidence="2 3">
    <name type="scientific">Opacimonas viscosa</name>
    <dbReference type="NCBI Taxonomy" id="2961944"/>
    <lineage>
        <taxon>Bacteria</taxon>
        <taxon>Pseudomonadati</taxon>
        <taxon>Pseudomonadota</taxon>
        <taxon>Gammaproteobacteria</taxon>
        <taxon>Alteromonadales</taxon>
        <taxon>Alteromonadaceae</taxon>
        <taxon>Opacimonas</taxon>
    </lineage>
</organism>
<sequence length="168" mass="19033">MMSTMMSNALNMVILGFDKLSVQQLYEVLRLRSEVFVVEQRCVYQDLDNKDVQAEHLLCYKGEKIVGYARLLPAGLSYAGPSIGRVCVDREARGLGYAEQIMRCAVAHIHEDKAFLETSDLKQAPLEIGAQVYLQKFYEKLGFRASSEAYDEDGILHIDMQYQTKPGQ</sequence>
<keyword evidence="3" id="KW-1185">Reference proteome</keyword>
<reference evidence="2" key="1">
    <citation type="submission" date="2022-07" db="EMBL/GenBank/DDBJ databases">
        <title>Characterization of the Novel Bacterium Alteromonas immobilis LMIT006 and Alteromonas gregis LMIT007.</title>
        <authorList>
            <person name="Lin X."/>
        </authorList>
    </citation>
    <scope>NUCLEOTIDE SEQUENCE</scope>
    <source>
        <strain evidence="2">LMIT007</strain>
    </source>
</reference>
<dbReference type="RefSeq" id="WP_254102363.1">
    <property type="nucleotide sequence ID" value="NZ_JANATA010000031.1"/>
</dbReference>